<keyword evidence="6" id="KW-1185">Reference proteome</keyword>
<dbReference type="Pfam" id="PF17782">
    <property type="entry name" value="WHD_DprA"/>
    <property type="match status" value="1"/>
</dbReference>
<dbReference type="Gene3D" id="3.40.50.450">
    <property type="match status" value="1"/>
</dbReference>
<dbReference type="EMBL" id="AM746676">
    <property type="protein sequence ID" value="CAN95279.1"/>
    <property type="molecule type" value="Genomic_DNA"/>
</dbReference>
<evidence type="ECO:0000259" key="3">
    <source>
        <dbReference type="Pfam" id="PF02481"/>
    </source>
</evidence>
<organism evidence="5 6">
    <name type="scientific">Sorangium cellulosum (strain So ce56)</name>
    <name type="common">Polyangium cellulosum (strain So ce56)</name>
    <dbReference type="NCBI Taxonomy" id="448385"/>
    <lineage>
        <taxon>Bacteria</taxon>
        <taxon>Pseudomonadati</taxon>
        <taxon>Myxococcota</taxon>
        <taxon>Polyangia</taxon>
        <taxon>Polyangiales</taxon>
        <taxon>Polyangiaceae</taxon>
        <taxon>Sorangium</taxon>
    </lineage>
</organism>
<dbReference type="Gene3D" id="1.10.10.10">
    <property type="entry name" value="Winged helix-like DNA-binding domain superfamily/Winged helix DNA-binding domain"/>
    <property type="match status" value="1"/>
</dbReference>
<dbReference type="PANTHER" id="PTHR43022">
    <property type="entry name" value="PROTEIN SMF"/>
    <property type="match status" value="1"/>
</dbReference>
<dbReference type="KEGG" id="scl:sce5116"/>
<gene>
    <name evidence="5" type="primary">dprA</name>
    <name evidence="5" type="ordered locus">sce5116</name>
</gene>
<dbReference type="PANTHER" id="PTHR43022:SF1">
    <property type="entry name" value="PROTEIN SMF"/>
    <property type="match status" value="1"/>
</dbReference>
<dbReference type="BioCyc" id="SCEL448385:SCE_RS26265-MONOMER"/>
<protein>
    <submittedName>
        <fullName evidence="5">DNA processing chain A</fullName>
    </submittedName>
</protein>
<evidence type="ECO:0000313" key="6">
    <source>
        <dbReference type="Proteomes" id="UP000002139"/>
    </source>
</evidence>
<feature type="domain" description="Smf/DprA SLOG" evidence="3">
    <location>
        <begin position="34"/>
        <end position="242"/>
    </location>
</feature>
<dbReference type="AlphaFoldDB" id="A9FRD0"/>
<dbReference type="Pfam" id="PF02481">
    <property type="entry name" value="DNA_processg_A"/>
    <property type="match status" value="1"/>
</dbReference>
<dbReference type="InterPro" id="IPR041614">
    <property type="entry name" value="DprA_WH"/>
</dbReference>
<feature type="compositionally biased region" description="Basic residues" evidence="2">
    <location>
        <begin position="250"/>
        <end position="259"/>
    </location>
</feature>
<evidence type="ECO:0000256" key="2">
    <source>
        <dbReference type="SAM" id="MobiDB-lite"/>
    </source>
</evidence>
<name>A9FRD0_SORC5</name>
<reference evidence="5 6" key="1">
    <citation type="journal article" date="2007" name="Nat. Biotechnol.">
        <title>Complete genome sequence of the myxobacterium Sorangium cellulosum.</title>
        <authorList>
            <person name="Schneiker S."/>
            <person name="Perlova O."/>
            <person name="Kaiser O."/>
            <person name="Gerth K."/>
            <person name="Alici A."/>
            <person name="Altmeyer M.O."/>
            <person name="Bartels D."/>
            <person name="Bekel T."/>
            <person name="Beyer S."/>
            <person name="Bode E."/>
            <person name="Bode H.B."/>
            <person name="Bolten C.J."/>
            <person name="Choudhuri J.V."/>
            <person name="Doss S."/>
            <person name="Elnakady Y.A."/>
            <person name="Frank B."/>
            <person name="Gaigalat L."/>
            <person name="Goesmann A."/>
            <person name="Groeger C."/>
            <person name="Gross F."/>
            <person name="Jelsbak L."/>
            <person name="Jelsbak L."/>
            <person name="Kalinowski J."/>
            <person name="Kegler C."/>
            <person name="Knauber T."/>
            <person name="Konietzny S."/>
            <person name="Kopp M."/>
            <person name="Krause L."/>
            <person name="Krug D."/>
            <person name="Linke B."/>
            <person name="Mahmud T."/>
            <person name="Martinez-Arias R."/>
            <person name="McHardy A.C."/>
            <person name="Merai M."/>
            <person name="Meyer F."/>
            <person name="Mormann S."/>
            <person name="Munoz-Dorado J."/>
            <person name="Perez J."/>
            <person name="Pradella S."/>
            <person name="Rachid S."/>
            <person name="Raddatz G."/>
            <person name="Rosenau F."/>
            <person name="Rueckert C."/>
            <person name="Sasse F."/>
            <person name="Scharfe M."/>
            <person name="Schuster S.C."/>
            <person name="Suen G."/>
            <person name="Treuner-Lange A."/>
            <person name="Velicer G.J."/>
            <person name="Vorholter F.-J."/>
            <person name="Weissman K.J."/>
            <person name="Welch R.D."/>
            <person name="Wenzel S.C."/>
            <person name="Whitworth D.E."/>
            <person name="Wilhelm S."/>
            <person name="Wittmann C."/>
            <person name="Bloecker H."/>
            <person name="Puehler A."/>
            <person name="Mueller R."/>
        </authorList>
    </citation>
    <scope>NUCLEOTIDE SEQUENCE [LARGE SCALE GENOMIC DNA]</scope>
    <source>
        <strain evidence="6">So ce56</strain>
    </source>
</reference>
<evidence type="ECO:0000313" key="5">
    <source>
        <dbReference type="EMBL" id="CAN95279.1"/>
    </source>
</evidence>
<dbReference type="Proteomes" id="UP000002139">
    <property type="component" value="Chromosome"/>
</dbReference>
<comment type="similarity">
    <text evidence="1">Belongs to the DprA/Smf family.</text>
</comment>
<feature type="region of interest" description="Disordered" evidence="2">
    <location>
        <begin position="243"/>
        <end position="273"/>
    </location>
</feature>
<proteinExistence type="inferred from homology"/>
<dbReference type="GO" id="GO:0009294">
    <property type="term" value="P:DNA-mediated transformation"/>
    <property type="evidence" value="ECO:0007669"/>
    <property type="project" value="InterPro"/>
</dbReference>
<dbReference type="eggNOG" id="COG0758">
    <property type="taxonomic scope" value="Bacteria"/>
</dbReference>
<dbReference type="InterPro" id="IPR003488">
    <property type="entry name" value="DprA"/>
</dbReference>
<sequence>MRPRARHAAVLVLISRNSSRASVDRPRMASIEIQPADPSYPAQLWALVTETEAAPPTLYLRGALPACPGVAIVGTRAASDEALRFTRALAAALGEAGFSIWSGGARGVDAAAHEGALDARAPTVVVGGGGHAHPYPREHAALFARVLAAGGALLARVPDDTPPLPALFLQRNAVLAALTLATVVVEAGVESGARSAAAAARRLGRHLCVVPHAPWSPRGVGCALELVSGARPITRAADVIDVLGGQAPPPRRRARRSARSRSPGGGTLPLPEAALGARTGVLPEENGPPPSMSAAERAVLDALDARPAHVDEVCERTGLPPRRAVEALLTLTLQAVVVEGPAGLFRRALR</sequence>
<evidence type="ECO:0000256" key="1">
    <source>
        <dbReference type="ARBA" id="ARBA00006525"/>
    </source>
</evidence>
<feature type="domain" description="DprA winged helix" evidence="4">
    <location>
        <begin position="284"/>
        <end position="342"/>
    </location>
</feature>
<dbReference type="HOGENOM" id="CLU_029601_2_3_7"/>
<evidence type="ECO:0000259" key="4">
    <source>
        <dbReference type="Pfam" id="PF17782"/>
    </source>
</evidence>
<dbReference type="STRING" id="448385.sce5116"/>
<dbReference type="SUPFAM" id="SSF102405">
    <property type="entry name" value="MCP/YpsA-like"/>
    <property type="match status" value="1"/>
</dbReference>
<dbReference type="InterPro" id="IPR057666">
    <property type="entry name" value="DrpA_SLOG"/>
</dbReference>
<dbReference type="InterPro" id="IPR036388">
    <property type="entry name" value="WH-like_DNA-bd_sf"/>
</dbReference>
<accession>A9FRD0</accession>